<evidence type="ECO:0000256" key="2">
    <source>
        <dbReference type="ARBA" id="ARBA00022553"/>
    </source>
</evidence>
<dbReference type="Gene3D" id="2.60.120.10">
    <property type="entry name" value="Jelly Rolls"/>
    <property type="match status" value="2"/>
</dbReference>
<comment type="similarity">
    <text evidence="1">Belongs to the cAMP-dependent kinase regulatory chain family.</text>
</comment>
<feature type="domain" description="Cyclic nucleotide-binding" evidence="8">
    <location>
        <begin position="350"/>
        <end position="514"/>
    </location>
</feature>
<feature type="region of interest" description="Disordered" evidence="7">
    <location>
        <begin position="95"/>
        <end position="148"/>
    </location>
</feature>
<dbReference type="GO" id="GO:0004862">
    <property type="term" value="F:cAMP-dependent protein kinase inhibitor activity"/>
    <property type="evidence" value="ECO:0007669"/>
    <property type="project" value="TreeGrafter"/>
</dbReference>
<dbReference type="STRING" id="1037660.A0A066WR76"/>
<dbReference type="SMART" id="SM00394">
    <property type="entry name" value="RIIa"/>
    <property type="match status" value="1"/>
</dbReference>
<evidence type="ECO:0000256" key="5">
    <source>
        <dbReference type="ARBA" id="ARBA00022741"/>
    </source>
</evidence>
<evidence type="ECO:0000256" key="3">
    <source>
        <dbReference type="ARBA" id="ARBA00022566"/>
    </source>
</evidence>
<dbReference type="CDD" id="cd12098">
    <property type="entry name" value="DD_R_ScPKA-like"/>
    <property type="match status" value="1"/>
</dbReference>
<dbReference type="PRINTS" id="PR00103">
    <property type="entry name" value="CAMPKINASE"/>
</dbReference>
<dbReference type="EMBL" id="JMSN01000004">
    <property type="protein sequence ID" value="KDN53150.1"/>
    <property type="molecule type" value="Genomic_DNA"/>
</dbReference>
<keyword evidence="6" id="KW-0114">cAMP</keyword>
<feature type="domain" description="Cyclic nucleotide-binding" evidence="8">
    <location>
        <begin position="194"/>
        <end position="347"/>
    </location>
</feature>
<proteinExistence type="inferred from homology"/>
<dbReference type="AlphaFoldDB" id="A0A066WR76"/>
<dbReference type="GeneID" id="25263585"/>
<evidence type="ECO:0000256" key="7">
    <source>
        <dbReference type="SAM" id="MobiDB-lite"/>
    </source>
</evidence>
<dbReference type="InParanoid" id="A0A066WR76"/>
<dbReference type="GO" id="GO:0034236">
    <property type="term" value="F:protein kinase A catalytic subunit binding"/>
    <property type="evidence" value="ECO:0007669"/>
    <property type="project" value="TreeGrafter"/>
</dbReference>
<comment type="caution">
    <text evidence="9">The sequence shown here is derived from an EMBL/GenBank/DDBJ whole genome shotgun (WGS) entry which is preliminary data.</text>
</comment>
<evidence type="ECO:0000313" key="9">
    <source>
        <dbReference type="EMBL" id="KDN53150.1"/>
    </source>
</evidence>
<gene>
    <name evidence="9" type="ORF">K437DRAFT_253472</name>
</gene>
<keyword evidence="4" id="KW-0677">Repeat</keyword>
<keyword evidence="2" id="KW-0597">Phosphoprotein</keyword>
<dbReference type="HOGENOM" id="CLU_018310_0_1_1"/>
<dbReference type="InterPro" id="IPR018488">
    <property type="entry name" value="cNMP-bd_CS"/>
</dbReference>
<evidence type="ECO:0000259" key="8">
    <source>
        <dbReference type="PROSITE" id="PS50042"/>
    </source>
</evidence>
<dbReference type="Pfam" id="PF00027">
    <property type="entry name" value="cNMP_binding"/>
    <property type="match status" value="2"/>
</dbReference>
<reference evidence="9 10" key="1">
    <citation type="submission" date="2014-05" db="EMBL/GenBank/DDBJ databases">
        <title>Draft genome sequence of a rare smut relative, Tilletiaria anomala UBC 951.</title>
        <authorList>
            <consortium name="DOE Joint Genome Institute"/>
            <person name="Toome M."/>
            <person name="Kuo A."/>
            <person name="Henrissat B."/>
            <person name="Lipzen A."/>
            <person name="Tritt A."/>
            <person name="Yoshinaga Y."/>
            <person name="Zane M."/>
            <person name="Barry K."/>
            <person name="Grigoriev I.V."/>
            <person name="Spatafora J.W."/>
            <person name="Aimea M.C."/>
        </authorList>
    </citation>
    <scope>NUCLEOTIDE SEQUENCE [LARGE SCALE GENOMIC DNA]</scope>
    <source>
        <strain evidence="9 10">UBC 951</strain>
    </source>
</reference>
<dbReference type="GO" id="GO:0005634">
    <property type="term" value="C:nucleus"/>
    <property type="evidence" value="ECO:0007669"/>
    <property type="project" value="TreeGrafter"/>
</dbReference>
<evidence type="ECO:0000313" key="10">
    <source>
        <dbReference type="Proteomes" id="UP000027361"/>
    </source>
</evidence>
<keyword evidence="5" id="KW-0547">Nucleotide-binding</keyword>
<dbReference type="InterPro" id="IPR000595">
    <property type="entry name" value="cNMP-bd_dom"/>
</dbReference>
<dbReference type="PROSITE" id="PS00888">
    <property type="entry name" value="CNMP_BINDING_1"/>
    <property type="match status" value="1"/>
</dbReference>
<dbReference type="OrthoDB" id="417078at2759"/>
<dbReference type="InterPro" id="IPR003117">
    <property type="entry name" value="cAMP_dep_PK_reg_su_I/II_a/b"/>
</dbReference>
<dbReference type="RefSeq" id="XP_013245989.1">
    <property type="nucleotide sequence ID" value="XM_013390535.1"/>
</dbReference>
<dbReference type="PANTHER" id="PTHR11635:SF152">
    <property type="entry name" value="CAMP-DEPENDENT PROTEIN KINASE TYPE I REGULATORY SUBUNIT-RELATED"/>
    <property type="match status" value="1"/>
</dbReference>
<dbReference type="SUPFAM" id="SSF51206">
    <property type="entry name" value="cAMP-binding domain-like"/>
    <property type="match status" value="2"/>
</dbReference>
<dbReference type="InterPro" id="IPR014710">
    <property type="entry name" value="RmlC-like_jellyroll"/>
</dbReference>
<dbReference type="InterPro" id="IPR018490">
    <property type="entry name" value="cNMP-bd_dom_sf"/>
</dbReference>
<dbReference type="OMA" id="SQTRCVG"/>
<evidence type="ECO:0000256" key="4">
    <source>
        <dbReference type="ARBA" id="ARBA00022737"/>
    </source>
</evidence>
<dbReference type="CDD" id="cd00038">
    <property type="entry name" value="CAP_ED"/>
    <property type="match status" value="2"/>
</dbReference>
<dbReference type="GO" id="GO:0005829">
    <property type="term" value="C:cytosol"/>
    <property type="evidence" value="ECO:0007669"/>
    <property type="project" value="TreeGrafter"/>
</dbReference>
<dbReference type="GO" id="GO:0005952">
    <property type="term" value="C:cAMP-dependent protein kinase complex"/>
    <property type="evidence" value="ECO:0007669"/>
    <property type="project" value="InterPro"/>
</dbReference>
<dbReference type="Proteomes" id="UP000027361">
    <property type="component" value="Unassembled WGS sequence"/>
</dbReference>
<keyword evidence="3" id="KW-0116">cAMP-binding</keyword>
<dbReference type="SMART" id="SM00100">
    <property type="entry name" value="cNMP"/>
    <property type="match status" value="2"/>
</dbReference>
<name>A0A066WR76_TILAU</name>
<dbReference type="FunCoup" id="A0A066WR76">
    <property type="interactions" value="263"/>
</dbReference>
<feature type="compositionally biased region" description="Low complexity" evidence="7">
    <location>
        <begin position="128"/>
        <end position="139"/>
    </location>
</feature>
<dbReference type="GO" id="GO:0030552">
    <property type="term" value="F:cAMP binding"/>
    <property type="evidence" value="ECO:0007669"/>
    <property type="project" value="UniProtKB-KW"/>
</dbReference>
<dbReference type="InterPro" id="IPR050503">
    <property type="entry name" value="cAMP-dep_PK_reg_su-like"/>
</dbReference>
<sequence>MALSSEYAAILNELNREVLRTRPIDPLQFCANWFNRRLEEQRVAHRSAAGVGAGADASVDPVAPAPTSVVLPLSNTPSLTSFFSSASPFGVDVAGASTPTASPHRGSLDSSSSTDTGDEEIPAPDTPGASSAGIGRSGSTFMPPPSFNFGRRTSVSAESLARASASTQSSSKTVIPKTDAQLARIRAAIGNNLLFRNLEEDQYNDVLFAMKEVKVDPSVAVIEQGAQGDYFYVVESGTLDVYIKPTLTSSLGNSGSVNSESDNRSSFPCAAATASDLSMANLGEKKSSYGPGHSFGELALLYLQPRAATILSTSPCTLWALDRVTFRSILMETNSRRRALYDSFLKDVALFEHLSDAERAKISDALEVRTYDIGQRPIKQGERGTEFFIIVEGFAEVKKRKLAPAACSSTSSVAGPAVSSSTALDDEMTIGRLGRGDYFGELALLNNAPRAASVVAAAALPGEVASVSAASSSAAAETAAPPPAKKLKVATLSEKAFTRLLGPLAGIMGRYAEERYGPSSTAGASLGPAAGPSGAGGVSSLPIAVSGGNVPASIAPHQTATTAGTWIGGSPFGQPPSVRT</sequence>
<dbReference type="PANTHER" id="PTHR11635">
    <property type="entry name" value="CAMP-DEPENDENT PROTEIN KINASE REGULATORY CHAIN"/>
    <property type="match status" value="1"/>
</dbReference>
<protein>
    <submittedName>
        <fullName evidence="9">Camp-binding domain-like protein</fullName>
    </submittedName>
</protein>
<keyword evidence="10" id="KW-1185">Reference proteome</keyword>
<organism evidence="9 10">
    <name type="scientific">Tilletiaria anomala (strain ATCC 24038 / CBS 436.72 / UBC 951)</name>
    <dbReference type="NCBI Taxonomy" id="1037660"/>
    <lineage>
        <taxon>Eukaryota</taxon>
        <taxon>Fungi</taxon>
        <taxon>Dikarya</taxon>
        <taxon>Basidiomycota</taxon>
        <taxon>Ustilaginomycotina</taxon>
        <taxon>Exobasidiomycetes</taxon>
        <taxon>Georgefischeriales</taxon>
        <taxon>Tilletiariaceae</taxon>
        <taxon>Tilletiaria</taxon>
    </lineage>
</organism>
<accession>A0A066WR76</accession>
<evidence type="ECO:0000256" key="1">
    <source>
        <dbReference type="ARBA" id="ARBA00005753"/>
    </source>
</evidence>
<dbReference type="PROSITE" id="PS00889">
    <property type="entry name" value="CNMP_BINDING_2"/>
    <property type="match status" value="2"/>
</dbReference>
<dbReference type="PROSITE" id="PS50042">
    <property type="entry name" value="CNMP_BINDING_3"/>
    <property type="match status" value="2"/>
</dbReference>
<dbReference type="Gene3D" id="1.20.890.10">
    <property type="entry name" value="cAMP-dependent protein kinase regulatory subunit, dimerization-anchoring domain"/>
    <property type="match status" value="1"/>
</dbReference>
<evidence type="ECO:0000256" key="6">
    <source>
        <dbReference type="ARBA" id="ARBA00023149"/>
    </source>
</evidence>
<dbReference type="Pfam" id="PF02197">
    <property type="entry name" value="RIIa"/>
    <property type="match status" value="1"/>
</dbReference>